<feature type="transmembrane region" description="Helical" evidence="1">
    <location>
        <begin position="55"/>
        <end position="75"/>
    </location>
</feature>
<evidence type="ECO:0000256" key="1">
    <source>
        <dbReference type="SAM" id="Phobius"/>
    </source>
</evidence>
<accession>A0ABW2AUK5</accession>
<reference evidence="3" key="1">
    <citation type="journal article" date="2019" name="Int. J. Syst. Evol. Microbiol.">
        <title>The Global Catalogue of Microorganisms (GCM) 10K type strain sequencing project: providing services to taxonomists for standard genome sequencing and annotation.</title>
        <authorList>
            <consortium name="The Broad Institute Genomics Platform"/>
            <consortium name="The Broad Institute Genome Sequencing Center for Infectious Disease"/>
            <person name="Wu L."/>
            <person name="Ma J."/>
        </authorList>
    </citation>
    <scope>NUCLEOTIDE SEQUENCE [LARGE SCALE GENOMIC DNA]</scope>
    <source>
        <strain evidence="3">NBRC 106593</strain>
    </source>
</reference>
<evidence type="ECO:0000313" key="3">
    <source>
        <dbReference type="Proteomes" id="UP001596356"/>
    </source>
</evidence>
<proteinExistence type="predicted"/>
<keyword evidence="1" id="KW-0472">Membrane</keyword>
<feature type="transmembrane region" description="Helical" evidence="1">
    <location>
        <begin position="21"/>
        <end position="43"/>
    </location>
</feature>
<feature type="transmembrane region" description="Helical" evidence="1">
    <location>
        <begin position="122"/>
        <end position="140"/>
    </location>
</feature>
<organism evidence="2 3">
    <name type="scientific">Branchiibius cervicis</name>
    <dbReference type="NCBI Taxonomy" id="908252"/>
    <lineage>
        <taxon>Bacteria</taxon>
        <taxon>Bacillati</taxon>
        <taxon>Actinomycetota</taxon>
        <taxon>Actinomycetes</taxon>
        <taxon>Micrococcales</taxon>
        <taxon>Dermacoccaceae</taxon>
        <taxon>Branchiibius</taxon>
    </lineage>
</organism>
<name>A0ABW2AUK5_9MICO</name>
<keyword evidence="1" id="KW-1133">Transmembrane helix</keyword>
<feature type="transmembrane region" description="Helical" evidence="1">
    <location>
        <begin position="96"/>
        <end position="116"/>
    </location>
</feature>
<sequence length="162" mass="17274">MPPEPSSSHPRQPSRTGPVRSFALAHPADIVDVFVYVVVLNLAVEYVPSVISETFTLSLVTAVLLKLVLEVVLVAKGRITHSLTSATTRRGRAVAALSLWLVAAGSKIVVLELVALVFRGSVVLGGFWSVTGLVLVLLMARSAVRWLIGEPLTSAGNSEHTR</sequence>
<dbReference type="EMBL" id="JBHSWJ010000002">
    <property type="protein sequence ID" value="MFC6714676.1"/>
    <property type="molecule type" value="Genomic_DNA"/>
</dbReference>
<evidence type="ECO:0000313" key="2">
    <source>
        <dbReference type="EMBL" id="MFC6714676.1"/>
    </source>
</evidence>
<keyword evidence="1" id="KW-0812">Transmembrane</keyword>
<keyword evidence="3" id="KW-1185">Reference proteome</keyword>
<dbReference type="RefSeq" id="WP_377823254.1">
    <property type="nucleotide sequence ID" value="NZ_JBHSWJ010000002.1"/>
</dbReference>
<protein>
    <submittedName>
        <fullName evidence="2">Uncharacterized protein</fullName>
    </submittedName>
</protein>
<dbReference type="Proteomes" id="UP001596356">
    <property type="component" value="Unassembled WGS sequence"/>
</dbReference>
<comment type="caution">
    <text evidence="2">The sequence shown here is derived from an EMBL/GenBank/DDBJ whole genome shotgun (WGS) entry which is preliminary data.</text>
</comment>
<gene>
    <name evidence="2" type="ORF">ACFQBT_12965</name>
</gene>